<feature type="transmembrane region" description="Helical" evidence="5">
    <location>
        <begin position="21"/>
        <end position="54"/>
    </location>
</feature>
<proteinExistence type="predicted"/>
<reference evidence="8" key="1">
    <citation type="submission" date="2022-11" db="UniProtKB">
        <authorList>
            <consortium name="WormBaseParasite"/>
        </authorList>
    </citation>
    <scope>IDENTIFICATION</scope>
</reference>
<dbReference type="AlphaFoldDB" id="A0A914WG91"/>
<evidence type="ECO:0000256" key="3">
    <source>
        <dbReference type="ARBA" id="ARBA00022989"/>
    </source>
</evidence>
<dbReference type="PANTHER" id="PTHR11384:SF65">
    <property type="entry name" value="ABC TRANSPORTER DOMAIN-CONTAINING PROTEIN"/>
    <property type="match status" value="1"/>
</dbReference>
<keyword evidence="3 5" id="KW-1133">Transmembrane helix</keyword>
<dbReference type="InterPro" id="IPR050835">
    <property type="entry name" value="ABC_transporter_sub-D"/>
</dbReference>
<dbReference type="InterPro" id="IPR036640">
    <property type="entry name" value="ABC1_TM_sf"/>
</dbReference>
<dbReference type="Proteomes" id="UP000887566">
    <property type="component" value="Unplaced"/>
</dbReference>
<keyword evidence="1" id="KW-0813">Transport</keyword>
<dbReference type="GO" id="GO:0006635">
    <property type="term" value="P:fatty acid beta-oxidation"/>
    <property type="evidence" value="ECO:0007669"/>
    <property type="project" value="TreeGrafter"/>
</dbReference>
<evidence type="ECO:0000256" key="5">
    <source>
        <dbReference type="SAM" id="Phobius"/>
    </source>
</evidence>
<dbReference type="SUPFAM" id="SSF90123">
    <property type="entry name" value="ABC transporter transmembrane region"/>
    <property type="match status" value="1"/>
</dbReference>
<name>A0A914WG91_9BILA</name>
<keyword evidence="4 5" id="KW-0472">Membrane</keyword>
<keyword evidence="2 5" id="KW-0812">Transmembrane</keyword>
<feature type="transmembrane region" description="Helical" evidence="5">
    <location>
        <begin position="153"/>
        <end position="173"/>
    </location>
</feature>
<dbReference type="GO" id="GO:0005524">
    <property type="term" value="F:ATP binding"/>
    <property type="evidence" value="ECO:0007669"/>
    <property type="project" value="InterPro"/>
</dbReference>
<dbReference type="Gene3D" id="1.20.1560.10">
    <property type="entry name" value="ABC transporter type 1, transmembrane domain"/>
    <property type="match status" value="1"/>
</dbReference>
<dbReference type="GO" id="GO:0140359">
    <property type="term" value="F:ABC-type transporter activity"/>
    <property type="evidence" value="ECO:0007669"/>
    <property type="project" value="InterPro"/>
</dbReference>
<dbReference type="InterPro" id="IPR011527">
    <property type="entry name" value="ABC1_TM_dom"/>
</dbReference>
<evidence type="ECO:0000313" key="7">
    <source>
        <dbReference type="Proteomes" id="UP000887566"/>
    </source>
</evidence>
<evidence type="ECO:0000256" key="4">
    <source>
        <dbReference type="ARBA" id="ARBA00023136"/>
    </source>
</evidence>
<dbReference type="GO" id="GO:0042760">
    <property type="term" value="P:very long-chain fatty acid catabolic process"/>
    <property type="evidence" value="ECO:0007669"/>
    <property type="project" value="TreeGrafter"/>
</dbReference>
<feature type="transmembrane region" description="Helical" evidence="5">
    <location>
        <begin position="74"/>
        <end position="100"/>
    </location>
</feature>
<dbReference type="PROSITE" id="PS50929">
    <property type="entry name" value="ABC_TM1F"/>
    <property type="match status" value="1"/>
</dbReference>
<feature type="domain" description="ABC transmembrane type-1" evidence="6">
    <location>
        <begin position="140"/>
        <end position="285"/>
    </location>
</feature>
<evidence type="ECO:0000256" key="1">
    <source>
        <dbReference type="ARBA" id="ARBA00022448"/>
    </source>
</evidence>
<feature type="transmembrane region" description="Helical" evidence="5">
    <location>
        <begin position="179"/>
        <end position="202"/>
    </location>
</feature>
<evidence type="ECO:0000256" key="2">
    <source>
        <dbReference type="ARBA" id="ARBA00022692"/>
    </source>
</evidence>
<evidence type="ECO:0000313" key="8">
    <source>
        <dbReference type="WBParaSite" id="PSAMB.scaffold4143size15555.g23620.t1"/>
    </source>
</evidence>
<sequence length="313" mass="36278">MRDQNYSFGWLFFQRLGRLAPTLFPALYSSATLFVLATLATSICSEVVGYYIGLAPSKFIVALGGRDQPTFWRWFMWGSLMFFGKCLCIAGVEFFSWLLYTSWRRNIDSALHVNYFKNFAFYRVNCLEYADGSQIDNPDQRITQDVERMTQQLAVNILPAALIGPFVVVFYTYKTWTTAGWLGVSLIYAYFLIGTTVNKLLISPMVKWVARQEKMEGNFRFKHVSVRTNAESIAFYRGEQFENAESDQHLNLLLKTQVRLIAWRLPIRFWQQFFDYYGSMISYAIQLIPIFVLNEYDGLSGLDLTGKISEVRL</sequence>
<protein>
    <submittedName>
        <fullName evidence="8">ABC transmembrane type-1 domain-containing protein</fullName>
    </submittedName>
</protein>
<dbReference type="GO" id="GO:0005324">
    <property type="term" value="F:long-chain fatty acid transmembrane transporter activity"/>
    <property type="evidence" value="ECO:0007669"/>
    <property type="project" value="TreeGrafter"/>
</dbReference>
<dbReference type="Pfam" id="PF06472">
    <property type="entry name" value="ABC_membrane_2"/>
    <property type="match status" value="1"/>
</dbReference>
<dbReference type="GO" id="GO:0005778">
    <property type="term" value="C:peroxisomal membrane"/>
    <property type="evidence" value="ECO:0007669"/>
    <property type="project" value="TreeGrafter"/>
</dbReference>
<dbReference type="GO" id="GO:0007031">
    <property type="term" value="P:peroxisome organization"/>
    <property type="evidence" value="ECO:0007669"/>
    <property type="project" value="TreeGrafter"/>
</dbReference>
<accession>A0A914WG91</accession>
<keyword evidence="7" id="KW-1185">Reference proteome</keyword>
<evidence type="ECO:0000259" key="6">
    <source>
        <dbReference type="PROSITE" id="PS50929"/>
    </source>
</evidence>
<dbReference type="PANTHER" id="PTHR11384">
    <property type="entry name" value="ATP-BINDING CASSETTE, SUB-FAMILY D MEMBER"/>
    <property type="match status" value="1"/>
</dbReference>
<dbReference type="GO" id="GO:0015910">
    <property type="term" value="P:long-chain fatty acid import into peroxisome"/>
    <property type="evidence" value="ECO:0007669"/>
    <property type="project" value="TreeGrafter"/>
</dbReference>
<organism evidence="7 8">
    <name type="scientific">Plectus sambesii</name>
    <dbReference type="NCBI Taxonomy" id="2011161"/>
    <lineage>
        <taxon>Eukaryota</taxon>
        <taxon>Metazoa</taxon>
        <taxon>Ecdysozoa</taxon>
        <taxon>Nematoda</taxon>
        <taxon>Chromadorea</taxon>
        <taxon>Plectida</taxon>
        <taxon>Plectina</taxon>
        <taxon>Plectoidea</taxon>
        <taxon>Plectidae</taxon>
        <taxon>Plectus</taxon>
    </lineage>
</organism>
<dbReference type="WBParaSite" id="PSAMB.scaffold4143size15555.g23620.t1">
    <property type="protein sequence ID" value="PSAMB.scaffold4143size15555.g23620.t1"/>
    <property type="gene ID" value="PSAMB.scaffold4143size15555.g23620"/>
</dbReference>